<gene>
    <name evidence="1" type="ORF">Nkreftii_002740</name>
</gene>
<dbReference type="KEGG" id="nkf:Nkreftii_002740"/>
<protein>
    <submittedName>
        <fullName evidence="1">Uncharacterized protein</fullName>
    </submittedName>
</protein>
<accession>A0A7S8J055</accession>
<reference evidence="1 2" key="1">
    <citation type="journal article" date="2020" name="ISME J.">
        <title>Enrichment and physiological characterization of a novel comammox Nitrospira indicates ammonium inhibition of complete nitrification.</title>
        <authorList>
            <person name="Sakoula D."/>
            <person name="Koch H."/>
            <person name="Frank J."/>
            <person name="Jetten M.S.M."/>
            <person name="van Kessel M.A.H.J."/>
            <person name="Lucker S."/>
        </authorList>
    </citation>
    <scope>NUCLEOTIDE SEQUENCE [LARGE SCALE GENOMIC DNA]</scope>
    <source>
        <strain evidence="1">Comreactor17</strain>
    </source>
</reference>
<sequence length="49" mass="5376">MVESRRCSGGEKFRKQGEGVRLGGFIDLAHAFDEAALVYGSDLIQHNLP</sequence>
<dbReference type="AlphaFoldDB" id="A0A7S8J055"/>
<evidence type="ECO:0000313" key="2">
    <source>
        <dbReference type="Proteomes" id="UP000593737"/>
    </source>
</evidence>
<organism evidence="1 2">
    <name type="scientific">Candidatus Nitrospira kreftii</name>
    <dbReference type="NCBI Taxonomy" id="2652173"/>
    <lineage>
        <taxon>Bacteria</taxon>
        <taxon>Pseudomonadati</taxon>
        <taxon>Nitrospirota</taxon>
        <taxon>Nitrospiria</taxon>
        <taxon>Nitrospirales</taxon>
        <taxon>Nitrospiraceae</taxon>
        <taxon>Nitrospira</taxon>
    </lineage>
</organism>
<proteinExistence type="predicted"/>
<name>A0A7S8J055_9BACT</name>
<evidence type="ECO:0000313" key="1">
    <source>
        <dbReference type="EMBL" id="QPD04966.1"/>
    </source>
</evidence>
<dbReference type="EMBL" id="CP047423">
    <property type="protein sequence ID" value="QPD04966.1"/>
    <property type="molecule type" value="Genomic_DNA"/>
</dbReference>
<dbReference type="Proteomes" id="UP000593737">
    <property type="component" value="Chromosome"/>
</dbReference>